<dbReference type="AlphaFoldDB" id="M3B7H9"/>
<gene>
    <name evidence="1" type="ORF">MYCFIDRAFT_171215</name>
</gene>
<name>M3B7H9_PSEFD</name>
<reference evidence="1 2" key="1">
    <citation type="journal article" date="2012" name="PLoS Pathog.">
        <title>Diverse lifestyles and strategies of plant pathogenesis encoded in the genomes of eighteen Dothideomycetes fungi.</title>
        <authorList>
            <person name="Ohm R.A."/>
            <person name="Feau N."/>
            <person name="Henrissat B."/>
            <person name="Schoch C.L."/>
            <person name="Horwitz B.A."/>
            <person name="Barry K.W."/>
            <person name="Condon B.J."/>
            <person name="Copeland A.C."/>
            <person name="Dhillon B."/>
            <person name="Glaser F."/>
            <person name="Hesse C.N."/>
            <person name="Kosti I."/>
            <person name="LaButti K."/>
            <person name="Lindquist E.A."/>
            <person name="Lucas S."/>
            <person name="Salamov A.A."/>
            <person name="Bradshaw R.E."/>
            <person name="Ciuffetti L."/>
            <person name="Hamelin R.C."/>
            <person name="Kema G.H.J."/>
            <person name="Lawrence C."/>
            <person name="Scott J.A."/>
            <person name="Spatafora J.W."/>
            <person name="Turgeon B.G."/>
            <person name="de Wit P.J.G.M."/>
            <person name="Zhong S."/>
            <person name="Goodwin S.B."/>
            <person name="Grigoriev I.V."/>
        </authorList>
    </citation>
    <scope>NUCLEOTIDE SEQUENCE [LARGE SCALE GENOMIC DNA]</scope>
    <source>
        <strain evidence="1 2">CIRAD86</strain>
    </source>
</reference>
<dbReference type="KEGG" id="pfj:MYCFIDRAFT_171215"/>
<organism evidence="1 2">
    <name type="scientific">Pseudocercospora fijiensis (strain CIRAD86)</name>
    <name type="common">Black leaf streak disease fungus</name>
    <name type="synonym">Mycosphaerella fijiensis</name>
    <dbReference type="NCBI Taxonomy" id="383855"/>
    <lineage>
        <taxon>Eukaryota</taxon>
        <taxon>Fungi</taxon>
        <taxon>Dikarya</taxon>
        <taxon>Ascomycota</taxon>
        <taxon>Pezizomycotina</taxon>
        <taxon>Dothideomycetes</taxon>
        <taxon>Dothideomycetidae</taxon>
        <taxon>Mycosphaerellales</taxon>
        <taxon>Mycosphaerellaceae</taxon>
        <taxon>Pseudocercospora</taxon>
    </lineage>
</organism>
<dbReference type="Proteomes" id="UP000016932">
    <property type="component" value="Unassembled WGS sequence"/>
</dbReference>
<keyword evidence="2" id="KW-1185">Reference proteome</keyword>
<sequence>MAPARPGHVSAESRPWRDRLLIISKRQQYSTGIIENHSRGLFQLEDIESAFPELIYQTLFEKLGWSKGDWHADQDGRRDKALFSRMLEEDRSEAKEGVRTVFCGGWANKVEEPLIQREF</sequence>
<evidence type="ECO:0000313" key="1">
    <source>
        <dbReference type="EMBL" id="EME85273.1"/>
    </source>
</evidence>
<proteinExistence type="predicted"/>
<dbReference type="EMBL" id="KB446556">
    <property type="protein sequence ID" value="EME85273.1"/>
    <property type="molecule type" value="Genomic_DNA"/>
</dbReference>
<evidence type="ECO:0000313" key="2">
    <source>
        <dbReference type="Proteomes" id="UP000016932"/>
    </source>
</evidence>
<dbReference type="GeneID" id="19332596"/>
<dbReference type="HOGENOM" id="CLU_2062498_0_0_1"/>
<accession>M3B7H9</accession>
<dbReference type="VEuPathDB" id="FungiDB:MYCFIDRAFT_171215"/>
<protein>
    <submittedName>
        <fullName evidence="1">Uncharacterized protein</fullName>
    </submittedName>
</protein>
<dbReference type="RefSeq" id="XP_007922938.1">
    <property type="nucleotide sequence ID" value="XM_007924747.1"/>
</dbReference>